<dbReference type="AlphaFoldDB" id="A0AAD2K688"/>
<organism evidence="2 3">
    <name type="scientific">Mycena citricolor</name>
    <dbReference type="NCBI Taxonomy" id="2018698"/>
    <lineage>
        <taxon>Eukaryota</taxon>
        <taxon>Fungi</taxon>
        <taxon>Dikarya</taxon>
        <taxon>Basidiomycota</taxon>
        <taxon>Agaricomycotina</taxon>
        <taxon>Agaricomycetes</taxon>
        <taxon>Agaricomycetidae</taxon>
        <taxon>Agaricales</taxon>
        <taxon>Marasmiineae</taxon>
        <taxon>Mycenaceae</taxon>
        <taxon>Mycena</taxon>
    </lineage>
</organism>
<comment type="caution">
    <text evidence="2">The sequence shown here is derived from an EMBL/GenBank/DDBJ whole genome shotgun (WGS) entry which is preliminary data.</text>
</comment>
<evidence type="ECO:0000256" key="1">
    <source>
        <dbReference type="SAM" id="MobiDB-lite"/>
    </source>
</evidence>
<protein>
    <submittedName>
        <fullName evidence="2">Uncharacterized protein</fullName>
    </submittedName>
</protein>
<dbReference type="EMBL" id="CAVNYO010000444">
    <property type="protein sequence ID" value="CAK5281078.1"/>
    <property type="molecule type" value="Genomic_DNA"/>
</dbReference>
<evidence type="ECO:0000313" key="3">
    <source>
        <dbReference type="Proteomes" id="UP001295794"/>
    </source>
</evidence>
<evidence type="ECO:0000313" key="2">
    <source>
        <dbReference type="EMBL" id="CAK5281078.1"/>
    </source>
</evidence>
<sequence>FNLSSSRKGAESSPSQDAVSFQRTYPVKELPQSSNIALSTLAIAHDARQCEPPIMARICLWKKTVEQHAFYARHQPDMPTWAESHRSAREKTLCDEEAMT</sequence>
<name>A0AAD2K688_9AGAR</name>
<feature type="region of interest" description="Disordered" evidence="1">
    <location>
        <begin position="1"/>
        <end position="20"/>
    </location>
</feature>
<reference evidence="2" key="1">
    <citation type="submission" date="2023-11" db="EMBL/GenBank/DDBJ databases">
        <authorList>
            <person name="De Vega J J."/>
            <person name="De Vega J J."/>
        </authorList>
    </citation>
    <scope>NUCLEOTIDE SEQUENCE</scope>
</reference>
<proteinExistence type="predicted"/>
<gene>
    <name evidence="2" type="ORF">MYCIT1_LOCUS31952</name>
</gene>
<feature type="non-terminal residue" evidence="2">
    <location>
        <position position="1"/>
    </location>
</feature>
<keyword evidence="3" id="KW-1185">Reference proteome</keyword>
<accession>A0AAD2K688</accession>
<dbReference type="Proteomes" id="UP001295794">
    <property type="component" value="Unassembled WGS sequence"/>
</dbReference>